<evidence type="ECO:0000313" key="5">
    <source>
        <dbReference type="Proteomes" id="UP000218022"/>
    </source>
</evidence>
<dbReference type="AlphaFoldDB" id="A0A2A4ETF0"/>
<dbReference type="InterPro" id="IPR016181">
    <property type="entry name" value="Acyl_CoA_acyltransferase"/>
</dbReference>
<dbReference type="InterPro" id="IPR000182">
    <property type="entry name" value="GNAT_dom"/>
</dbReference>
<gene>
    <name evidence="4" type="ORF">BWP39_31100</name>
</gene>
<dbReference type="RefSeq" id="WP_096726283.1">
    <property type="nucleotide sequence ID" value="NZ_MTZV01000006.1"/>
</dbReference>
<dbReference type="PANTHER" id="PTHR43800">
    <property type="entry name" value="PEPTIDYL-LYSINE N-ACETYLTRANSFERASE YJAB"/>
    <property type="match status" value="1"/>
</dbReference>
<reference evidence="4 5" key="1">
    <citation type="submission" date="2017-01" db="EMBL/GenBank/DDBJ databases">
        <title>Whole-Genome Shotgun Sequencing of Two beta-Proteobacterial Species in Search of the Bulgecin Biosynthetic Cluster.</title>
        <authorList>
            <person name="Horsman M.E."/>
            <person name="Marous D.R."/>
            <person name="Li R."/>
            <person name="Oliver R.A."/>
            <person name="Byun B."/>
            <person name="Emrich S.J."/>
            <person name="Boggess B."/>
            <person name="Townsend C.A."/>
            <person name="Mobashery S."/>
        </authorList>
    </citation>
    <scope>NUCLEOTIDE SEQUENCE [LARGE SCALE GENOMIC DNA]</scope>
    <source>
        <strain evidence="4 5">ATCC 31363</strain>
    </source>
</reference>
<dbReference type="Pfam" id="PF00583">
    <property type="entry name" value="Acetyltransf_1"/>
    <property type="match status" value="1"/>
</dbReference>
<dbReference type="EMBL" id="MTZV01000006">
    <property type="protein sequence ID" value="PCE24135.1"/>
    <property type="molecule type" value="Genomic_DNA"/>
</dbReference>
<dbReference type="GO" id="GO:0016747">
    <property type="term" value="F:acyltransferase activity, transferring groups other than amino-acyl groups"/>
    <property type="evidence" value="ECO:0007669"/>
    <property type="project" value="InterPro"/>
</dbReference>
<protein>
    <recommendedName>
        <fullName evidence="3">N-acetyltransferase domain-containing protein</fullName>
    </recommendedName>
</protein>
<dbReference type="PROSITE" id="PS51186">
    <property type="entry name" value="GNAT"/>
    <property type="match status" value="1"/>
</dbReference>
<organism evidence="4 5">
    <name type="scientific">Paraburkholderia acidicola</name>
    <dbReference type="NCBI Taxonomy" id="1912599"/>
    <lineage>
        <taxon>Bacteria</taxon>
        <taxon>Pseudomonadati</taxon>
        <taxon>Pseudomonadota</taxon>
        <taxon>Betaproteobacteria</taxon>
        <taxon>Burkholderiales</taxon>
        <taxon>Burkholderiaceae</taxon>
        <taxon>Paraburkholderia</taxon>
    </lineage>
</organism>
<name>A0A2A4ETF0_9BURK</name>
<feature type="domain" description="N-acetyltransferase" evidence="3">
    <location>
        <begin position="9"/>
        <end position="167"/>
    </location>
</feature>
<dbReference type="Proteomes" id="UP000218022">
    <property type="component" value="Unassembled WGS sequence"/>
</dbReference>
<comment type="caution">
    <text evidence="4">The sequence shown here is derived from an EMBL/GenBank/DDBJ whole genome shotgun (WGS) entry which is preliminary data.</text>
</comment>
<sequence>MSQPTAHAVEFRLARHDDIEPIRAIEQAAGRRFAQVNMAHLADRPPASAANIRQRIDAVTIVVAVDANGRCVGFAAFEWLAGELADHGDATRIYLAELDVLPSHAGQRIGAALIDWVAQFAHGQGATQLMLSTFREVPWNAPYYRKLGFRTIDDAQLDAALLAIRDEHIGRGLDESQRVFMYRTIVAPQ</sequence>
<dbReference type="Gene3D" id="3.40.630.30">
    <property type="match status" value="1"/>
</dbReference>
<evidence type="ECO:0000259" key="3">
    <source>
        <dbReference type="PROSITE" id="PS51186"/>
    </source>
</evidence>
<evidence type="ECO:0000256" key="1">
    <source>
        <dbReference type="ARBA" id="ARBA00022679"/>
    </source>
</evidence>
<proteinExistence type="predicted"/>
<dbReference type="PANTHER" id="PTHR43800:SF1">
    <property type="entry name" value="PEPTIDYL-LYSINE N-ACETYLTRANSFERASE YJAB"/>
    <property type="match status" value="1"/>
</dbReference>
<keyword evidence="2" id="KW-0012">Acyltransferase</keyword>
<keyword evidence="1" id="KW-0808">Transferase</keyword>
<evidence type="ECO:0000313" key="4">
    <source>
        <dbReference type="EMBL" id="PCE24135.1"/>
    </source>
</evidence>
<evidence type="ECO:0000256" key="2">
    <source>
        <dbReference type="ARBA" id="ARBA00023315"/>
    </source>
</evidence>
<accession>A0A2A4ETF0</accession>
<dbReference type="SUPFAM" id="SSF55729">
    <property type="entry name" value="Acyl-CoA N-acyltransferases (Nat)"/>
    <property type="match status" value="1"/>
</dbReference>
<dbReference type="CDD" id="cd04301">
    <property type="entry name" value="NAT_SF"/>
    <property type="match status" value="1"/>
</dbReference>
<dbReference type="OrthoDB" id="572496at2"/>